<gene>
    <name evidence="5" type="ORF">SAMN05720469_10283</name>
</gene>
<reference evidence="6" key="1">
    <citation type="submission" date="2016-11" db="EMBL/GenBank/DDBJ databases">
        <authorList>
            <person name="Varghese N."/>
            <person name="Submissions S."/>
        </authorList>
    </citation>
    <scope>NUCLEOTIDE SEQUENCE [LARGE SCALE GENOMIC DNA]</scope>
    <source>
        <strain evidence="6">UWOS</strain>
    </source>
</reference>
<dbReference type="PANTHER" id="PTHR21600">
    <property type="entry name" value="MITOCHONDRIAL RNA PSEUDOURIDINE SYNTHASE"/>
    <property type="match status" value="1"/>
</dbReference>
<dbReference type="PROSITE" id="PS50889">
    <property type="entry name" value="S4"/>
    <property type="match status" value="1"/>
</dbReference>
<dbReference type="InterPro" id="IPR050188">
    <property type="entry name" value="RluA_PseudoU_synthase"/>
</dbReference>
<proteinExistence type="inferred from homology"/>
<dbReference type="SUPFAM" id="SSF55174">
    <property type="entry name" value="Alpha-L RNA-binding motif"/>
    <property type="match status" value="1"/>
</dbReference>
<dbReference type="EMBL" id="FRAW01000002">
    <property type="protein sequence ID" value="SHK19088.1"/>
    <property type="molecule type" value="Genomic_DNA"/>
</dbReference>
<keyword evidence="3" id="KW-0694">RNA-binding</keyword>
<dbReference type="Proteomes" id="UP000184275">
    <property type="component" value="Unassembled WGS sequence"/>
</dbReference>
<dbReference type="InterPro" id="IPR036986">
    <property type="entry name" value="S4_RNA-bd_sf"/>
</dbReference>
<organism evidence="5 6">
    <name type="scientific">Fibrobacter intestinalis</name>
    <dbReference type="NCBI Taxonomy" id="28122"/>
    <lineage>
        <taxon>Bacteria</taxon>
        <taxon>Pseudomonadati</taxon>
        <taxon>Fibrobacterota</taxon>
        <taxon>Fibrobacteria</taxon>
        <taxon>Fibrobacterales</taxon>
        <taxon>Fibrobacteraceae</taxon>
        <taxon>Fibrobacter</taxon>
    </lineage>
</organism>
<evidence type="ECO:0000256" key="1">
    <source>
        <dbReference type="ARBA" id="ARBA00010876"/>
    </source>
</evidence>
<name>A0A1M6QFY8_9BACT</name>
<sequence length="327" mass="37582">MNEVPSTLFFESVVRNEQRGFFLVDALAARFTYLSRDAWRQKILNGVVTLNGEVASPETIVQAKDKIVYRVDDYAEPEVPTHFETLYRDDDFLILSKPAGIPVHHTGRIFYNTFTGVVRRAFQNDEISPMHRLDRDTGGIMVLAMNADTLKRFEKSLEHILLRKLYLCVVRGSFPEGETVCELPLAEDPQHKIRIKMFPRENGKPCKTVFRKVAEFRENIGDIEAPFSVVEAELFTGRKHQIRAHLASLGHPIVGDKLYDFDGSFYLKLVEGPLSENDFRILGAHTQMLFAYRAQIAIPGKNSEWFMAANFPEEMRQVVQKIPQKWF</sequence>
<dbReference type="RefSeq" id="WP_073302085.1">
    <property type="nucleotide sequence ID" value="NZ_FRAW01000002.1"/>
</dbReference>
<feature type="domain" description="Pseudouridine synthase RsuA/RluA-like" evidence="4">
    <location>
        <begin position="91"/>
        <end position="248"/>
    </location>
</feature>
<protein>
    <submittedName>
        <fullName evidence="5">23S rRNA pseudouridine1911/1915/1917 synthase</fullName>
    </submittedName>
</protein>
<evidence type="ECO:0000256" key="3">
    <source>
        <dbReference type="PROSITE-ProRule" id="PRU00182"/>
    </source>
</evidence>
<dbReference type="GO" id="GO:0000455">
    <property type="term" value="P:enzyme-directed rRNA pseudouridine synthesis"/>
    <property type="evidence" value="ECO:0007669"/>
    <property type="project" value="TreeGrafter"/>
</dbReference>
<dbReference type="Gene3D" id="3.30.2350.10">
    <property type="entry name" value="Pseudouridine synthase"/>
    <property type="match status" value="1"/>
</dbReference>
<dbReference type="GO" id="GO:0140098">
    <property type="term" value="F:catalytic activity, acting on RNA"/>
    <property type="evidence" value="ECO:0007669"/>
    <property type="project" value="UniProtKB-ARBA"/>
</dbReference>
<dbReference type="Gene3D" id="3.10.290.10">
    <property type="entry name" value="RNA-binding S4 domain"/>
    <property type="match status" value="1"/>
</dbReference>
<evidence type="ECO:0000313" key="5">
    <source>
        <dbReference type="EMBL" id="SHK19088.1"/>
    </source>
</evidence>
<dbReference type="SUPFAM" id="SSF55120">
    <property type="entry name" value="Pseudouridine synthase"/>
    <property type="match status" value="1"/>
</dbReference>
<dbReference type="GO" id="GO:0009982">
    <property type="term" value="F:pseudouridine synthase activity"/>
    <property type="evidence" value="ECO:0007669"/>
    <property type="project" value="InterPro"/>
</dbReference>
<dbReference type="Pfam" id="PF00849">
    <property type="entry name" value="PseudoU_synth_2"/>
    <property type="match status" value="1"/>
</dbReference>
<comment type="similarity">
    <text evidence="1">Belongs to the pseudouridine synthase RluA family.</text>
</comment>
<dbReference type="AlphaFoldDB" id="A0A1M6QFY8"/>
<dbReference type="GO" id="GO:0003723">
    <property type="term" value="F:RNA binding"/>
    <property type="evidence" value="ECO:0007669"/>
    <property type="project" value="UniProtKB-KW"/>
</dbReference>
<keyword evidence="6" id="KW-1185">Reference proteome</keyword>
<dbReference type="InterPro" id="IPR020103">
    <property type="entry name" value="PsdUridine_synth_cat_dom_sf"/>
</dbReference>
<keyword evidence="2" id="KW-0413">Isomerase</keyword>
<evidence type="ECO:0000313" key="6">
    <source>
        <dbReference type="Proteomes" id="UP000184275"/>
    </source>
</evidence>
<dbReference type="InterPro" id="IPR006145">
    <property type="entry name" value="PsdUridine_synth_RsuA/RluA"/>
</dbReference>
<accession>A0A1M6QFY8</accession>
<evidence type="ECO:0000259" key="4">
    <source>
        <dbReference type="Pfam" id="PF00849"/>
    </source>
</evidence>
<dbReference type="PANTHER" id="PTHR21600:SF87">
    <property type="entry name" value="RNA PSEUDOURIDYLATE SYNTHASE DOMAIN-CONTAINING PROTEIN 1"/>
    <property type="match status" value="1"/>
</dbReference>
<evidence type="ECO:0000256" key="2">
    <source>
        <dbReference type="ARBA" id="ARBA00023235"/>
    </source>
</evidence>